<name>A0A1X0QKG0_9MICR</name>
<reference evidence="1 2" key="1">
    <citation type="journal article" date="2017" name="Environ. Microbiol.">
        <title>Decay of the glycolytic pathway and adaptation to intranuclear parasitism within Enterocytozoonidae microsporidia.</title>
        <authorList>
            <person name="Wiredu Boakye D."/>
            <person name="Jaroenlak P."/>
            <person name="Prachumwat A."/>
            <person name="Williams T.A."/>
            <person name="Bateman K.S."/>
            <person name="Itsathitphaisarn O."/>
            <person name="Sritunyalucksana K."/>
            <person name="Paszkiewicz K.H."/>
            <person name="Moore K.A."/>
            <person name="Stentiford G.D."/>
            <person name="Williams B.A."/>
        </authorList>
    </citation>
    <scope>NUCLEOTIDE SEQUENCE [LARGE SCALE GENOMIC DNA]</scope>
    <source>
        <strain evidence="2">canceri</strain>
    </source>
</reference>
<gene>
    <name evidence="1" type="ORF">A0H76_1822</name>
</gene>
<dbReference type="Proteomes" id="UP000192501">
    <property type="component" value="Unassembled WGS sequence"/>
</dbReference>
<organism evidence="1 2">
    <name type="scientific">Hepatospora eriocheir</name>
    <dbReference type="NCBI Taxonomy" id="1081669"/>
    <lineage>
        <taxon>Eukaryota</taxon>
        <taxon>Fungi</taxon>
        <taxon>Fungi incertae sedis</taxon>
        <taxon>Microsporidia</taxon>
        <taxon>Hepatosporidae</taxon>
        <taxon>Hepatospora</taxon>
    </lineage>
</organism>
<dbReference type="EMBL" id="LTAI01000044">
    <property type="protein sequence ID" value="ORE00248.1"/>
    <property type="molecule type" value="Genomic_DNA"/>
</dbReference>
<dbReference type="AlphaFoldDB" id="A0A1X0QKG0"/>
<comment type="caution">
    <text evidence="1">The sequence shown here is derived from an EMBL/GenBank/DDBJ whole genome shotgun (WGS) entry which is preliminary data.</text>
</comment>
<sequence length="292" mass="34125">MSQDIERLDLKCKCLTRLVELFREEKPLYEELIKVLENENNTEKEIEVLFNDFLNQVNKIIETTDVNIICRIFIHSCLGKPLVIKRPNDKRMTLNFYESFKDAKASDKRAQMLYVDLMGGYSLDNEEEYNLKCLVQNNLDEVIDNRINKFQGMFCCNYSKTTSNTNTEAEKEQPKRVMTRNDPIIIKMGETEEQISRLLDLEIQSMKDLEAEFDISSTDTDSNDTISSGFFPSIENLSITSTDNVNAFNKRELYGLLFTFIDNKKLQPDIKRTETFEEYKFGPLKNKMLKIN</sequence>
<protein>
    <submittedName>
        <fullName evidence="1">Uncharacterized protein</fullName>
    </submittedName>
</protein>
<accession>A0A1X0QKG0</accession>
<dbReference type="VEuPathDB" id="MicrosporidiaDB:HERIO_1618"/>
<dbReference type="VEuPathDB" id="MicrosporidiaDB:A0H76_1822"/>
<evidence type="ECO:0000313" key="2">
    <source>
        <dbReference type="Proteomes" id="UP000192501"/>
    </source>
</evidence>
<proteinExistence type="predicted"/>
<evidence type="ECO:0000313" key="1">
    <source>
        <dbReference type="EMBL" id="ORE00248.1"/>
    </source>
</evidence>